<organism evidence="4 5">
    <name type="scientific">Rhizobium paknamense</name>
    <dbReference type="NCBI Taxonomy" id="1206817"/>
    <lineage>
        <taxon>Bacteria</taxon>
        <taxon>Pseudomonadati</taxon>
        <taxon>Pseudomonadota</taxon>
        <taxon>Alphaproteobacteria</taxon>
        <taxon>Hyphomicrobiales</taxon>
        <taxon>Rhizobiaceae</taxon>
        <taxon>Rhizobium/Agrobacterium group</taxon>
        <taxon>Rhizobium</taxon>
    </lineage>
</organism>
<evidence type="ECO:0000256" key="2">
    <source>
        <dbReference type="ARBA" id="ARBA00006436"/>
    </source>
</evidence>
<sequence length="183" mass="20520">MIFGLFRQRKNNRAIIDRQYATLTAAARQPAFYAALDVPDTVMGRFEMLSLVMILYFRRTARCERSGQEVAQAIVDAFFEDIDHSLRELGIGDQSVPKRMKKLAGMFYGRLETYGKALDLGDRTALAAALRRNIHPERTDAPDMALLAGWALEAEERLRDSAEEAVLTGAIDIVPPSQEQVQS</sequence>
<comment type="similarity">
    <text evidence="1">Belongs to the CBP3 family.</text>
</comment>
<dbReference type="Pfam" id="PF03981">
    <property type="entry name" value="Ubiq_cyt_C_chap"/>
    <property type="match status" value="1"/>
</dbReference>
<dbReference type="InterPro" id="IPR007129">
    <property type="entry name" value="Ubiqinol_cyt_c_chaperone_CPB3"/>
</dbReference>
<dbReference type="EMBL" id="JAUSWH010000001">
    <property type="protein sequence ID" value="MDQ0454076.1"/>
    <property type="molecule type" value="Genomic_DNA"/>
</dbReference>
<keyword evidence="5" id="KW-1185">Reference proteome</keyword>
<comment type="caution">
    <text evidence="4">The sequence shown here is derived from an EMBL/GenBank/DDBJ whole genome shotgun (WGS) entry which is preliminary data.</text>
</comment>
<dbReference type="InterPro" id="IPR021150">
    <property type="entry name" value="Ubiq_cyt_c_chap"/>
</dbReference>
<dbReference type="InterPro" id="IPR014569">
    <property type="entry name" value="Ubq_cyt-c_CBP3-rel"/>
</dbReference>
<dbReference type="Proteomes" id="UP001235269">
    <property type="component" value="Unassembled WGS sequence"/>
</dbReference>
<evidence type="ECO:0000313" key="4">
    <source>
        <dbReference type="EMBL" id="MDQ0454076.1"/>
    </source>
</evidence>
<name>A0ABU0I785_9HYPH</name>
<comment type="similarity">
    <text evidence="2">Belongs to the UPF0174 family.</text>
</comment>
<protein>
    <submittedName>
        <fullName evidence="4">Cytochrome b pre-mRNA-processing protein 3</fullName>
    </submittedName>
</protein>
<evidence type="ECO:0000259" key="3">
    <source>
        <dbReference type="Pfam" id="PF03981"/>
    </source>
</evidence>
<dbReference type="PIRSF" id="PIRSF032079">
    <property type="entry name" value="UCP032079"/>
    <property type="match status" value="1"/>
</dbReference>
<evidence type="ECO:0000313" key="5">
    <source>
        <dbReference type="Proteomes" id="UP001235269"/>
    </source>
</evidence>
<evidence type="ECO:0000256" key="1">
    <source>
        <dbReference type="ARBA" id="ARBA00006407"/>
    </source>
</evidence>
<gene>
    <name evidence="4" type="ORF">QO005_000391</name>
</gene>
<dbReference type="PANTHER" id="PTHR12184">
    <property type="entry name" value="UBIQUINOL-CYTOCHROME C REDUCTASE COMPLEX ASSEMBLY FACTOR 1 FAMILY MEMBER"/>
    <property type="match status" value="1"/>
</dbReference>
<feature type="domain" description="Ubiquinol-cytochrome c chaperone" evidence="3">
    <location>
        <begin position="35"/>
        <end position="170"/>
    </location>
</feature>
<proteinExistence type="inferred from homology"/>
<reference evidence="4 5" key="1">
    <citation type="submission" date="2023-07" db="EMBL/GenBank/DDBJ databases">
        <title>Genomic Encyclopedia of Type Strains, Phase IV (KMG-IV): sequencing the most valuable type-strain genomes for metagenomic binning, comparative biology and taxonomic classification.</title>
        <authorList>
            <person name="Goeker M."/>
        </authorList>
    </citation>
    <scope>NUCLEOTIDE SEQUENCE [LARGE SCALE GENOMIC DNA]</scope>
    <source>
        <strain evidence="4 5">DSM 100301</strain>
    </source>
</reference>
<dbReference type="PANTHER" id="PTHR12184:SF1">
    <property type="entry name" value="UBIQUINOL-CYTOCHROME-C REDUCTASE COMPLEX ASSEMBLY FACTOR 1"/>
    <property type="match status" value="1"/>
</dbReference>
<dbReference type="RefSeq" id="WP_307156285.1">
    <property type="nucleotide sequence ID" value="NZ_JAUSWH010000001.1"/>
</dbReference>
<accession>A0ABU0I785</accession>